<evidence type="ECO:0000313" key="2">
    <source>
        <dbReference type="Proteomes" id="UP001163324"/>
    </source>
</evidence>
<keyword evidence="2" id="KW-1185">Reference proteome</keyword>
<proteinExistence type="predicted"/>
<dbReference type="EMBL" id="CM047947">
    <property type="protein sequence ID" value="KAI9897119.1"/>
    <property type="molecule type" value="Genomic_DNA"/>
</dbReference>
<accession>A0ACC0UUE0</accession>
<gene>
    <name evidence="1" type="ORF">N3K66_008141</name>
</gene>
<comment type="caution">
    <text evidence="1">The sequence shown here is derived from an EMBL/GenBank/DDBJ whole genome shotgun (WGS) entry which is preliminary data.</text>
</comment>
<evidence type="ECO:0000313" key="1">
    <source>
        <dbReference type="EMBL" id="KAI9897119.1"/>
    </source>
</evidence>
<sequence length="204" mass="23059">MDHQENIDDLLVKYLNLLDQYTSLRGQLSSLQTDVFHNIARANFSAERGRRYGQDHYDERMQAIRTLELVHQEGGDLPSISVKNTALQTKESEGDVPRTTEHGGRKEDSQNDNEAENATEDKSETAQDRKKDPIRWFGILTPQSLRTAQVASIESVEQVIPRLVAVNAEMRNLEIEVRRARKRRAKADVTKVDGTAPDHTPVAA</sequence>
<dbReference type="Proteomes" id="UP001163324">
    <property type="component" value="Chromosome 8"/>
</dbReference>
<reference evidence="1" key="1">
    <citation type="submission" date="2022-10" db="EMBL/GenBank/DDBJ databases">
        <title>Complete Genome of Trichothecium roseum strain YXFP-22015, a Plant Pathogen Isolated from Citrus.</title>
        <authorList>
            <person name="Wang Y."/>
            <person name="Zhu L."/>
        </authorList>
    </citation>
    <scope>NUCLEOTIDE SEQUENCE</scope>
    <source>
        <strain evidence="1">YXFP-22015</strain>
    </source>
</reference>
<protein>
    <submittedName>
        <fullName evidence="1">Uncharacterized protein</fullName>
    </submittedName>
</protein>
<organism evidence="1 2">
    <name type="scientific">Trichothecium roseum</name>
    <dbReference type="NCBI Taxonomy" id="47278"/>
    <lineage>
        <taxon>Eukaryota</taxon>
        <taxon>Fungi</taxon>
        <taxon>Dikarya</taxon>
        <taxon>Ascomycota</taxon>
        <taxon>Pezizomycotina</taxon>
        <taxon>Sordariomycetes</taxon>
        <taxon>Hypocreomycetidae</taxon>
        <taxon>Hypocreales</taxon>
        <taxon>Hypocreales incertae sedis</taxon>
        <taxon>Trichothecium</taxon>
    </lineage>
</organism>
<name>A0ACC0UUE0_9HYPO</name>